<dbReference type="SUPFAM" id="SSF46689">
    <property type="entry name" value="Homeodomain-like"/>
    <property type="match status" value="2"/>
</dbReference>
<evidence type="ECO:0000256" key="2">
    <source>
        <dbReference type="ARBA" id="ARBA00023125"/>
    </source>
</evidence>
<evidence type="ECO:0000256" key="1">
    <source>
        <dbReference type="ARBA" id="ARBA00023015"/>
    </source>
</evidence>
<feature type="domain" description="HTH araC/xylS-type" evidence="5">
    <location>
        <begin position="218"/>
        <end position="316"/>
    </location>
</feature>
<sequence>MAGRTVVVVGYDGVELLDVACVTSGFDHANRRGVSPRYDVVLASPIGRMIRSDSGLEVRAQTRLDAITGPIDTLIVSGGTGHEVASSDERLLALLRHAASLARRIASVCTGATILAAAGLLDGRRATTHWFYADDLARRFPAVLVDAAPIYVRDGPIATSGGVTAALDLTLAFIEEDHGAEITRQVALGLVTYLQRPADQAQMSMYLRRPRQADLTVRRMIDHVVAHLADDLSAAALADLLGVSERQLSRLCIEHLGRSPARFVRETRLDAVARLLTETSEPMTSIARSCGFASAESLRQTFVSRFGTSPTRYRATHRSASPAGTPVSAREPRT</sequence>
<dbReference type="InterPro" id="IPR029062">
    <property type="entry name" value="Class_I_gatase-like"/>
</dbReference>
<evidence type="ECO:0000313" key="6">
    <source>
        <dbReference type="EMBL" id="RBP70280.1"/>
    </source>
</evidence>
<dbReference type="PROSITE" id="PS00041">
    <property type="entry name" value="HTH_ARAC_FAMILY_1"/>
    <property type="match status" value="1"/>
</dbReference>
<reference evidence="6 7" key="1">
    <citation type="submission" date="2018-06" db="EMBL/GenBank/DDBJ databases">
        <title>Freshwater and sediment microbial communities from various areas in North America, analyzing microbe dynamics in response to fracking.</title>
        <authorList>
            <person name="Lamendella R."/>
        </authorList>
    </citation>
    <scope>NUCLEOTIDE SEQUENCE [LARGE SCALE GENOMIC DNA]</scope>
    <source>
        <strain evidence="6 7">3b_TX</strain>
    </source>
</reference>
<evidence type="ECO:0000256" key="3">
    <source>
        <dbReference type="ARBA" id="ARBA00023163"/>
    </source>
</evidence>
<dbReference type="InterPro" id="IPR002818">
    <property type="entry name" value="DJ-1/PfpI"/>
</dbReference>
<name>A0A366IHG1_9MICO</name>
<dbReference type="Gene3D" id="1.10.10.60">
    <property type="entry name" value="Homeodomain-like"/>
    <property type="match status" value="1"/>
</dbReference>
<comment type="caution">
    <text evidence="6">The sequence shown here is derived from an EMBL/GenBank/DDBJ whole genome shotgun (WGS) entry which is preliminary data.</text>
</comment>
<dbReference type="PANTHER" id="PTHR43130">
    <property type="entry name" value="ARAC-FAMILY TRANSCRIPTIONAL REGULATOR"/>
    <property type="match status" value="1"/>
</dbReference>
<feature type="region of interest" description="Disordered" evidence="4">
    <location>
        <begin position="313"/>
        <end position="334"/>
    </location>
</feature>
<protein>
    <submittedName>
        <fullName evidence="6">Transcriptional regulator GlxA family with amidase domain</fullName>
    </submittedName>
</protein>
<dbReference type="AlphaFoldDB" id="A0A366IHG1"/>
<dbReference type="Pfam" id="PF01965">
    <property type="entry name" value="DJ-1_PfpI"/>
    <property type="match status" value="1"/>
</dbReference>
<accession>A0A366IHG1</accession>
<keyword evidence="2" id="KW-0238">DNA-binding</keyword>
<organism evidence="6 7">
    <name type="scientific">Brevibacterium celere</name>
    <dbReference type="NCBI Taxonomy" id="225845"/>
    <lineage>
        <taxon>Bacteria</taxon>
        <taxon>Bacillati</taxon>
        <taxon>Actinomycetota</taxon>
        <taxon>Actinomycetes</taxon>
        <taxon>Micrococcales</taxon>
        <taxon>Brevibacteriaceae</taxon>
        <taxon>Brevibacterium</taxon>
    </lineage>
</organism>
<dbReference type="InterPro" id="IPR018060">
    <property type="entry name" value="HTH_AraC"/>
</dbReference>
<dbReference type="Proteomes" id="UP000253509">
    <property type="component" value="Unassembled WGS sequence"/>
</dbReference>
<dbReference type="PROSITE" id="PS01124">
    <property type="entry name" value="HTH_ARAC_FAMILY_2"/>
    <property type="match status" value="1"/>
</dbReference>
<dbReference type="SUPFAM" id="SSF52317">
    <property type="entry name" value="Class I glutamine amidotransferase-like"/>
    <property type="match status" value="1"/>
</dbReference>
<dbReference type="Pfam" id="PF12833">
    <property type="entry name" value="HTH_18"/>
    <property type="match status" value="1"/>
</dbReference>
<dbReference type="EMBL" id="QNSB01000009">
    <property type="protein sequence ID" value="RBP70280.1"/>
    <property type="molecule type" value="Genomic_DNA"/>
</dbReference>
<evidence type="ECO:0000259" key="5">
    <source>
        <dbReference type="PROSITE" id="PS01124"/>
    </source>
</evidence>
<dbReference type="RefSeq" id="WP_113904851.1">
    <property type="nucleotide sequence ID" value="NZ_QNSB01000009.1"/>
</dbReference>
<evidence type="ECO:0000313" key="7">
    <source>
        <dbReference type="Proteomes" id="UP000253509"/>
    </source>
</evidence>
<dbReference type="InterPro" id="IPR052158">
    <property type="entry name" value="INH-QAR"/>
</dbReference>
<keyword evidence="1" id="KW-0805">Transcription regulation</keyword>
<dbReference type="PANTHER" id="PTHR43130:SF3">
    <property type="entry name" value="HTH-TYPE TRANSCRIPTIONAL REGULATOR RV1931C"/>
    <property type="match status" value="1"/>
</dbReference>
<dbReference type="GO" id="GO:0003700">
    <property type="term" value="F:DNA-binding transcription factor activity"/>
    <property type="evidence" value="ECO:0007669"/>
    <property type="project" value="InterPro"/>
</dbReference>
<evidence type="ECO:0000256" key="4">
    <source>
        <dbReference type="SAM" id="MobiDB-lite"/>
    </source>
</evidence>
<gene>
    <name evidence="6" type="ORF">DFO65_10951</name>
</gene>
<dbReference type="InterPro" id="IPR018062">
    <property type="entry name" value="HTH_AraC-typ_CS"/>
</dbReference>
<dbReference type="InterPro" id="IPR009057">
    <property type="entry name" value="Homeodomain-like_sf"/>
</dbReference>
<keyword evidence="3" id="KW-0804">Transcription</keyword>
<dbReference type="CDD" id="cd03137">
    <property type="entry name" value="GATase1_AraC_1"/>
    <property type="match status" value="1"/>
</dbReference>
<dbReference type="Gene3D" id="3.40.50.880">
    <property type="match status" value="1"/>
</dbReference>
<keyword evidence="7" id="KW-1185">Reference proteome</keyword>
<dbReference type="GO" id="GO:0043565">
    <property type="term" value="F:sequence-specific DNA binding"/>
    <property type="evidence" value="ECO:0007669"/>
    <property type="project" value="InterPro"/>
</dbReference>
<dbReference type="SMART" id="SM00342">
    <property type="entry name" value="HTH_ARAC"/>
    <property type="match status" value="1"/>
</dbReference>
<proteinExistence type="predicted"/>